<organism evidence="2 3">
    <name type="scientific">Tuber magnatum</name>
    <name type="common">white Piedmont truffle</name>
    <dbReference type="NCBI Taxonomy" id="42249"/>
    <lineage>
        <taxon>Eukaryota</taxon>
        <taxon>Fungi</taxon>
        <taxon>Dikarya</taxon>
        <taxon>Ascomycota</taxon>
        <taxon>Pezizomycotina</taxon>
        <taxon>Pezizomycetes</taxon>
        <taxon>Pezizales</taxon>
        <taxon>Tuberaceae</taxon>
        <taxon>Tuber</taxon>
    </lineage>
</organism>
<sequence>TDNDTGLDWLQHFDQHIRACQKGQYRMLVLNCHGSHIKVEFNEYSKENDIVPFCMLAHSSHL</sequence>
<dbReference type="STRING" id="42249.A0A317SX43"/>
<dbReference type="GO" id="GO:0003676">
    <property type="term" value="F:nucleic acid binding"/>
    <property type="evidence" value="ECO:0007669"/>
    <property type="project" value="InterPro"/>
</dbReference>
<dbReference type="InterPro" id="IPR004875">
    <property type="entry name" value="DDE_SF_endonuclease_dom"/>
</dbReference>
<name>A0A317SX43_9PEZI</name>
<proteinExistence type="predicted"/>
<feature type="domain" description="DDE-1" evidence="1">
    <location>
        <begin position="2"/>
        <end position="61"/>
    </location>
</feature>
<accession>A0A317SX43</accession>
<keyword evidence="3" id="KW-1185">Reference proteome</keyword>
<dbReference type="Proteomes" id="UP000246991">
    <property type="component" value="Unassembled WGS sequence"/>
</dbReference>
<evidence type="ECO:0000313" key="3">
    <source>
        <dbReference type="Proteomes" id="UP000246991"/>
    </source>
</evidence>
<dbReference type="Pfam" id="PF03184">
    <property type="entry name" value="DDE_1"/>
    <property type="match status" value="1"/>
</dbReference>
<dbReference type="OrthoDB" id="5231586at2759"/>
<dbReference type="EMBL" id="PYWC01000018">
    <property type="protein sequence ID" value="PWW77976.1"/>
    <property type="molecule type" value="Genomic_DNA"/>
</dbReference>
<comment type="caution">
    <text evidence="2">The sequence shown here is derived from an EMBL/GenBank/DDBJ whole genome shotgun (WGS) entry which is preliminary data.</text>
</comment>
<dbReference type="AlphaFoldDB" id="A0A317SX43"/>
<protein>
    <recommendedName>
        <fullName evidence="1">DDE-1 domain-containing protein</fullName>
    </recommendedName>
</protein>
<feature type="non-terminal residue" evidence="2">
    <location>
        <position position="62"/>
    </location>
</feature>
<evidence type="ECO:0000313" key="2">
    <source>
        <dbReference type="EMBL" id="PWW77976.1"/>
    </source>
</evidence>
<feature type="non-terminal residue" evidence="2">
    <location>
        <position position="1"/>
    </location>
</feature>
<evidence type="ECO:0000259" key="1">
    <source>
        <dbReference type="Pfam" id="PF03184"/>
    </source>
</evidence>
<gene>
    <name evidence="2" type="ORF">C7212DRAFT_54390</name>
</gene>
<reference evidence="2 3" key="1">
    <citation type="submission" date="2018-03" db="EMBL/GenBank/DDBJ databases">
        <title>Genomes of Pezizomycetes fungi and the evolution of truffles.</title>
        <authorList>
            <person name="Murat C."/>
            <person name="Payen T."/>
            <person name="Noel B."/>
            <person name="Kuo A."/>
            <person name="Martin F.M."/>
        </authorList>
    </citation>
    <scope>NUCLEOTIDE SEQUENCE [LARGE SCALE GENOMIC DNA]</scope>
    <source>
        <strain evidence="2">091103-1</strain>
    </source>
</reference>